<dbReference type="InterPro" id="IPR018785">
    <property type="entry name" value="CDPF1_dom"/>
</dbReference>
<evidence type="ECO:0000256" key="1">
    <source>
        <dbReference type="ARBA" id="ARBA00007917"/>
    </source>
</evidence>
<dbReference type="Pfam" id="PF10170">
    <property type="entry name" value="C6_DPF"/>
    <property type="match status" value="1"/>
</dbReference>
<dbReference type="Proteomes" id="UP001329430">
    <property type="component" value="Chromosome 2"/>
</dbReference>
<evidence type="ECO:0000259" key="3">
    <source>
        <dbReference type="Pfam" id="PF10170"/>
    </source>
</evidence>
<comment type="similarity">
    <text evidence="1">Belongs to the CDPF1 family.</text>
</comment>
<feature type="domain" description="Cysteine-rich DPF motif" evidence="3">
    <location>
        <begin position="25"/>
        <end position="118"/>
    </location>
</feature>
<evidence type="ECO:0000313" key="5">
    <source>
        <dbReference type="Proteomes" id="UP001329430"/>
    </source>
</evidence>
<dbReference type="AlphaFoldDB" id="A0AAN7ZNM7"/>
<gene>
    <name evidence="4" type="ORF">RI129_004024</name>
</gene>
<keyword evidence="5" id="KW-1185">Reference proteome</keyword>
<protein>
    <recommendedName>
        <fullName evidence="2">Cysteine-rich DPF motif domain-containing protein 1</fullName>
    </recommendedName>
</protein>
<evidence type="ECO:0000256" key="2">
    <source>
        <dbReference type="ARBA" id="ARBA00014801"/>
    </source>
</evidence>
<name>A0AAN7ZNM7_9COLE</name>
<proteinExistence type="inferred from homology"/>
<organism evidence="4 5">
    <name type="scientific">Pyrocoelia pectoralis</name>
    <dbReference type="NCBI Taxonomy" id="417401"/>
    <lineage>
        <taxon>Eukaryota</taxon>
        <taxon>Metazoa</taxon>
        <taxon>Ecdysozoa</taxon>
        <taxon>Arthropoda</taxon>
        <taxon>Hexapoda</taxon>
        <taxon>Insecta</taxon>
        <taxon>Pterygota</taxon>
        <taxon>Neoptera</taxon>
        <taxon>Endopterygota</taxon>
        <taxon>Coleoptera</taxon>
        <taxon>Polyphaga</taxon>
        <taxon>Elateriformia</taxon>
        <taxon>Elateroidea</taxon>
        <taxon>Lampyridae</taxon>
        <taxon>Lampyrinae</taxon>
        <taxon>Pyrocoelia</taxon>
    </lineage>
</organism>
<dbReference type="PANTHER" id="PTHR31849:SF1">
    <property type="entry name" value="CYSTEINE-RICH DPF MOTIF DOMAIN-CONTAINING PROTEIN 1"/>
    <property type="match status" value="1"/>
</dbReference>
<sequence>MSVESENHLKNTEEQENIEEEKLYFSCTLCNLHERYDYFGKSPEFVHNYKFKEDSYIIEDPFSPPKRGEYLVLGSHCIKCKISVCKDNNCSFYFDGTYCIKCAKSCKYEFPKVVQEKLNRII</sequence>
<reference evidence="4 5" key="1">
    <citation type="journal article" date="2024" name="Insects">
        <title>An Improved Chromosome-Level Genome Assembly of the Firefly Pyrocoelia pectoralis.</title>
        <authorList>
            <person name="Fu X."/>
            <person name="Meyer-Rochow V.B."/>
            <person name="Ballantyne L."/>
            <person name="Zhu X."/>
        </authorList>
    </citation>
    <scope>NUCLEOTIDE SEQUENCE [LARGE SCALE GENOMIC DNA]</scope>
    <source>
        <strain evidence="4">XCY_ONT2</strain>
    </source>
</reference>
<evidence type="ECO:0000313" key="4">
    <source>
        <dbReference type="EMBL" id="KAK5649132.1"/>
    </source>
</evidence>
<dbReference type="InterPro" id="IPR042426">
    <property type="entry name" value="CDPF1"/>
</dbReference>
<dbReference type="PRINTS" id="PR01995">
    <property type="entry name" value="UPF0595"/>
</dbReference>
<accession>A0AAN7ZNM7</accession>
<dbReference type="PANTHER" id="PTHR31849">
    <property type="entry name" value="CYSTEINE-RICH PDF MOTIF DOMAIN-CONTAINING PROTEIN 1"/>
    <property type="match status" value="1"/>
</dbReference>
<comment type="caution">
    <text evidence="4">The sequence shown here is derived from an EMBL/GenBank/DDBJ whole genome shotgun (WGS) entry which is preliminary data.</text>
</comment>
<dbReference type="EMBL" id="JAVRBK010000002">
    <property type="protein sequence ID" value="KAK5649132.1"/>
    <property type="molecule type" value="Genomic_DNA"/>
</dbReference>